<keyword evidence="25" id="KW-1185">Reference proteome</keyword>
<keyword evidence="18" id="KW-0175">Coiled coil</keyword>
<dbReference type="GO" id="GO:0005886">
    <property type="term" value="C:plasma membrane"/>
    <property type="evidence" value="ECO:0007669"/>
    <property type="project" value="UniProtKB-SubCell"/>
</dbReference>
<feature type="compositionally biased region" description="Polar residues" evidence="19">
    <location>
        <begin position="803"/>
        <end position="823"/>
    </location>
</feature>
<dbReference type="PROSITE" id="PS50109">
    <property type="entry name" value="HIS_KIN"/>
    <property type="match status" value="1"/>
</dbReference>
<evidence type="ECO:0000256" key="14">
    <source>
        <dbReference type="ARBA" id="ARBA00064003"/>
    </source>
</evidence>
<dbReference type="GO" id="GO:0005524">
    <property type="term" value="F:ATP binding"/>
    <property type="evidence" value="ECO:0007669"/>
    <property type="project" value="UniProtKB-KW"/>
</dbReference>
<dbReference type="FunFam" id="3.30.565.10:FF:000010">
    <property type="entry name" value="Sensor histidine kinase RcsC"/>
    <property type="match status" value="1"/>
</dbReference>
<dbReference type="Pfam" id="PF00512">
    <property type="entry name" value="HisKA"/>
    <property type="match status" value="1"/>
</dbReference>
<dbReference type="SUPFAM" id="SSF47384">
    <property type="entry name" value="Homodimeric domain of signal transducing histidine kinase"/>
    <property type="match status" value="1"/>
</dbReference>
<keyword evidence="5 17" id="KW-0597">Phosphoprotein</keyword>
<dbReference type="SUPFAM" id="SSF55874">
    <property type="entry name" value="ATPase domain of HSP90 chaperone/DNA topoisomerase II/histidine kinase"/>
    <property type="match status" value="1"/>
</dbReference>
<dbReference type="Gene3D" id="3.40.50.2300">
    <property type="match status" value="1"/>
</dbReference>
<evidence type="ECO:0000256" key="15">
    <source>
        <dbReference type="ARBA" id="ARBA00068150"/>
    </source>
</evidence>
<dbReference type="GO" id="GO:0000155">
    <property type="term" value="F:phosphorelay sensor kinase activity"/>
    <property type="evidence" value="ECO:0007669"/>
    <property type="project" value="InterPro"/>
</dbReference>
<dbReference type="SMART" id="SM00387">
    <property type="entry name" value="HATPase_c"/>
    <property type="match status" value="1"/>
</dbReference>
<dbReference type="Pfam" id="PF02518">
    <property type="entry name" value="HATPase_c"/>
    <property type="match status" value="1"/>
</dbReference>
<gene>
    <name evidence="24" type="ORF">NNL22_11795</name>
</gene>
<dbReference type="InterPro" id="IPR005467">
    <property type="entry name" value="His_kinase_dom"/>
</dbReference>
<evidence type="ECO:0000259" key="22">
    <source>
        <dbReference type="PROSITE" id="PS50110"/>
    </source>
</evidence>
<dbReference type="CDD" id="cd17546">
    <property type="entry name" value="REC_hyHK_CKI1_RcsC-like"/>
    <property type="match status" value="1"/>
</dbReference>
<dbReference type="InterPro" id="IPR036641">
    <property type="entry name" value="HPT_dom_sf"/>
</dbReference>
<feature type="transmembrane region" description="Helical" evidence="20">
    <location>
        <begin position="13"/>
        <end position="35"/>
    </location>
</feature>
<organism evidence="24 25">
    <name type="scientific">Alkalimarinus sediminis</name>
    <dbReference type="NCBI Taxonomy" id="1632866"/>
    <lineage>
        <taxon>Bacteria</taxon>
        <taxon>Pseudomonadati</taxon>
        <taxon>Pseudomonadota</taxon>
        <taxon>Gammaproteobacteria</taxon>
        <taxon>Alteromonadales</taxon>
        <taxon>Alteromonadaceae</taxon>
        <taxon>Alkalimarinus</taxon>
    </lineage>
</organism>
<evidence type="ECO:0000256" key="10">
    <source>
        <dbReference type="ARBA" id="ARBA00022840"/>
    </source>
</evidence>
<comment type="subunit">
    <text evidence="14">At low DSF concentrations, interacts with RpfF.</text>
</comment>
<sequence>MNPPLYSSLLAKFLLAAALPLLLLLVFANVVYVYLKTDELRARHLDDVSSEVQLLATQLSIPVWQFDKETVVSLVKTLSESDYIVCAKLEEYESYSDVVRQLHKVGDCEAKELNDISTLETVNAEVTYDYDGELIKTGTLEVKLDLSQVGDSLVASLLSELILFILYVFIFLVGFTVALKATVLKPLKMVHTSILSYQNTGKRELVEWKSKDELGTLIEEYNKNLVGMDKAEQALKDKNIVLEAAKREAEEARDIAEHTASAKSEFLANMSHEIRTPMNAIQGLSEMLSRTRLSVKQGGYLSRIRNSADILLAIINDILDFSKIEAGKLELENVEFSLAETIEKVADVESFVAGNKGIEMIVRVSPVIPDSLKGDSMRLSQVLINLISNAIKFTETGEIVVEIDLESQTTEQVLLRGTITDTGVGIAEDALVTLFDSFTQADGSTTRRFGGTGLGLTICKRLVELMNGEIGVKSTLGSGSEFSFTASFATVPDGQRIVSPSEMFEGCVPNVIIVGSSRSCDELFTIFSNADLNIQRLESGEALLHFLDELPPSTLHVSSAKAAQAEVIIYIDIVNIRVSFSEIAEKIAQKELLSAYKLVPILSVSQRDKIESEEENTHIAAVLTKPILQRRAFNSLKYAVMESKDHDTNAVQVSVEDSLKGAKILVVEDNQVNQLVAREMLESVGVIVRVADNGEQALNRLEDKSITYDAVLMDIHMPVMDGYGATKAIREQYGKSLPIIALTANATTEEKKRCLAIGMSDFLTKPIDSETLFKVLSYWVRVSKNNNDSYTGVKVLPKESDTESTATSELGQSDQGENPSAVSSDTVIAMDKLQARFKSHPTIIPRIFKSFKESFCNFESEFMDALDASDDETLYRLAHSLKGSASNISAERLQELSADLEQKLKDHKQIEAMEWFPWVVDHLSKVLVFIDEYLKKEETK</sequence>
<evidence type="ECO:0000256" key="4">
    <source>
        <dbReference type="ARBA" id="ARBA00022475"/>
    </source>
</evidence>
<feature type="domain" description="HPt" evidence="23">
    <location>
        <begin position="840"/>
        <end position="937"/>
    </location>
</feature>
<keyword evidence="12" id="KW-0902">Two-component regulatory system</keyword>
<feature type="modified residue" description="4-aspartylphosphate" evidence="17">
    <location>
        <position position="714"/>
    </location>
</feature>
<dbReference type="AlphaFoldDB" id="A0A9E8HGC9"/>
<dbReference type="InterPro" id="IPR001789">
    <property type="entry name" value="Sig_transdc_resp-reg_receiver"/>
</dbReference>
<dbReference type="CDD" id="cd00088">
    <property type="entry name" value="HPT"/>
    <property type="match status" value="1"/>
</dbReference>
<name>A0A9E8HGC9_9ALTE</name>
<dbReference type="Gene3D" id="1.20.120.160">
    <property type="entry name" value="HPT domain"/>
    <property type="match status" value="1"/>
</dbReference>
<dbReference type="InterPro" id="IPR003594">
    <property type="entry name" value="HATPase_dom"/>
</dbReference>
<dbReference type="Pfam" id="PF00072">
    <property type="entry name" value="Response_reg"/>
    <property type="match status" value="1"/>
</dbReference>
<proteinExistence type="predicted"/>
<keyword evidence="7 20" id="KW-0812">Transmembrane</keyword>
<dbReference type="InterPro" id="IPR004358">
    <property type="entry name" value="Sig_transdc_His_kin-like_C"/>
</dbReference>
<feature type="modified residue" description="Phosphohistidine" evidence="16">
    <location>
        <position position="879"/>
    </location>
</feature>
<evidence type="ECO:0000256" key="5">
    <source>
        <dbReference type="ARBA" id="ARBA00022553"/>
    </source>
</evidence>
<dbReference type="InterPro" id="IPR036890">
    <property type="entry name" value="HATPase_C_sf"/>
</dbReference>
<evidence type="ECO:0000256" key="18">
    <source>
        <dbReference type="SAM" id="Coils"/>
    </source>
</evidence>
<dbReference type="SUPFAM" id="SSF47226">
    <property type="entry name" value="Histidine-containing phosphotransfer domain, HPT domain"/>
    <property type="match status" value="1"/>
</dbReference>
<feature type="transmembrane region" description="Helical" evidence="20">
    <location>
        <begin position="153"/>
        <end position="179"/>
    </location>
</feature>
<dbReference type="Gene3D" id="3.30.565.10">
    <property type="entry name" value="Histidine kinase-like ATPase, C-terminal domain"/>
    <property type="match status" value="1"/>
</dbReference>
<keyword evidence="9" id="KW-0418">Kinase</keyword>
<protein>
    <recommendedName>
        <fullName evidence="15">Sensory/regulatory protein RpfC</fullName>
        <ecNumber evidence="3">2.7.13.3</ecNumber>
    </recommendedName>
</protein>
<evidence type="ECO:0000256" key="3">
    <source>
        <dbReference type="ARBA" id="ARBA00012438"/>
    </source>
</evidence>
<dbReference type="PANTHER" id="PTHR45339">
    <property type="entry name" value="HYBRID SIGNAL TRANSDUCTION HISTIDINE KINASE J"/>
    <property type="match status" value="1"/>
</dbReference>
<comment type="catalytic activity">
    <reaction evidence="1">
        <text>ATP + protein L-histidine = ADP + protein N-phospho-L-histidine.</text>
        <dbReference type="EC" id="2.7.13.3"/>
    </reaction>
</comment>
<dbReference type="Proteomes" id="UP001164472">
    <property type="component" value="Chromosome"/>
</dbReference>
<dbReference type="InterPro" id="IPR011006">
    <property type="entry name" value="CheY-like_superfamily"/>
</dbReference>
<evidence type="ECO:0000256" key="12">
    <source>
        <dbReference type="ARBA" id="ARBA00023012"/>
    </source>
</evidence>
<evidence type="ECO:0000313" key="25">
    <source>
        <dbReference type="Proteomes" id="UP001164472"/>
    </source>
</evidence>
<evidence type="ECO:0000256" key="1">
    <source>
        <dbReference type="ARBA" id="ARBA00000085"/>
    </source>
</evidence>
<evidence type="ECO:0000256" key="17">
    <source>
        <dbReference type="PROSITE-ProRule" id="PRU00169"/>
    </source>
</evidence>
<dbReference type="CDD" id="cd16922">
    <property type="entry name" value="HATPase_EvgS-ArcB-TorS-like"/>
    <property type="match status" value="1"/>
</dbReference>
<evidence type="ECO:0000256" key="16">
    <source>
        <dbReference type="PROSITE-ProRule" id="PRU00110"/>
    </source>
</evidence>
<evidence type="ECO:0000256" key="11">
    <source>
        <dbReference type="ARBA" id="ARBA00022989"/>
    </source>
</evidence>
<evidence type="ECO:0000256" key="2">
    <source>
        <dbReference type="ARBA" id="ARBA00004651"/>
    </source>
</evidence>
<keyword evidence="10 24" id="KW-0067">ATP-binding</keyword>
<feature type="region of interest" description="Disordered" evidence="19">
    <location>
        <begin position="792"/>
        <end position="823"/>
    </location>
</feature>
<evidence type="ECO:0000259" key="21">
    <source>
        <dbReference type="PROSITE" id="PS50109"/>
    </source>
</evidence>
<dbReference type="InterPro" id="IPR036097">
    <property type="entry name" value="HisK_dim/P_sf"/>
</dbReference>
<feature type="domain" description="Histidine kinase" evidence="21">
    <location>
        <begin position="269"/>
        <end position="490"/>
    </location>
</feature>
<feature type="coiled-coil region" evidence="18">
    <location>
        <begin position="218"/>
        <end position="262"/>
    </location>
</feature>
<dbReference type="FunFam" id="1.10.287.130:FF:000002">
    <property type="entry name" value="Two-component osmosensing histidine kinase"/>
    <property type="match status" value="1"/>
</dbReference>
<dbReference type="EMBL" id="CP101527">
    <property type="protein sequence ID" value="UZW73720.1"/>
    <property type="molecule type" value="Genomic_DNA"/>
</dbReference>
<dbReference type="SMART" id="SM00388">
    <property type="entry name" value="HisKA"/>
    <property type="match status" value="1"/>
</dbReference>
<evidence type="ECO:0000313" key="24">
    <source>
        <dbReference type="EMBL" id="UZW73720.1"/>
    </source>
</evidence>
<accession>A0A9E8HGC9</accession>
<feature type="domain" description="Response regulatory" evidence="22">
    <location>
        <begin position="663"/>
        <end position="780"/>
    </location>
</feature>
<keyword evidence="6" id="KW-0808">Transferase</keyword>
<evidence type="ECO:0000256" key="9">
    <source>
        <dbReference type="ARBA" id="ARBA00022777"/>
    </source>
</evidence>
<dbReference type="Gene3D" id="1.10.287.130">
    <property type="match status" value="1"/>
</dbReference>
<evidence type="ECO:0000256" key="13">
    <source>
        <dbReference type="ARBA" id="ARBA00023136"/>
    </source>
</evidence>
<dbReference type="KEGG" id="asem:NNL22_11795"/>
<dbReference type="PROSITE" id="PS50894">
    <property type="entry name" value="HPT"/>
    <property type="match status" value="1"/>
</dbReference>
<dbReference type="PANTHER" id="PTHR45339:SF1">
    <property type="entry name" value="HYBRID SIGNAL TRANSDUCTION HISTIDINE KINASE J"/>
    <property type="match status" value="1"/>
</dbReference>
<dbReference type="SUPFAM" id="SSF52172">
    <property type="entry name" value="CheY-like"/>
    <property type="match status" value="1"/>
</dbReference>
<comment type="subcellular location">
    <subcellularLocation>
        <location evidence="2">Cell membrane</location>
        <topology evidence="2">Multi-pass membrane protein</topology>
    </subcellularLocation>
</comment>
<dbReference type="EC" id="2.7.13.3" evidence="3"/>
<keyword evidence="4" id="KW-1003">Cell membrane</keyword>
<dbReference type="InterPro" id="IPR008207">
    <property type="entry name" value="Sig_transdc_His_kin_Hpt_dom"/>
</dbReference>
<dbReference type="Pfam" id="PF01627">
    <property type="entry name" value="Hpt"/>
    <property type="match status" value="1"/>
</dbReference>
<dbReference type="PROSITE" id="PS50110">
    <property type="entry name" value="RESPONSE_REGULATORY"/>
    <property type="match status" value="1"/>
</dbReference>
<keyword evidence="13 20" id="KW-0472">Membrane</keyword>
<evidence type="ECO:0000256" key="20">
    <source>
        <dbReference type="SAM" id="Phobius"/>
    </source>
</evidence>
<keyword evidence="8" id="KW-0547">Nucleotide-binding</keyword>
<reference evidence="24" key="1">
    <citation type="submission" date="2022-07" db="EMBL/GenBank/DDBJ databases">
        <title>Alkalimarinus sp. nov., isolated from gut of a Alitta virens.</title>
        <authorList>
            <person name="Yang A.I."/>
            <person name="Shin N.-R."/>
        </authorList>
    </citation>
    <scope>NUCLEOTIDE SEQUENCE</scope>
    <source>
        <strain evidence="24">FA028</strain>
    </source>
</reference>
<evidence type="ECO:0000256" key="19">
    <source>
        <dbReference type="SAM" id="MobiDB-lite"/>
    </source>
</evidence>
<evidence type="ECO:0000256" key="6">
    <source>
        <dbReference type="ARBA" id="ARBA00022679"/>
    </source>
</evidence>
<dbReference type="CDD" id="cd00082">
    <property type="entry name" value="HisKA"/>
    <property type="match status" value="1"/>
</dbReference>
<evidence type="ECO:0000256" key="7">
    <source>
        <dbReference type="ARBA" id="ARBA00022692"/>
    </source>
</evidence>
<keyword evidence="11 20" id="KW-1133">Transmembrane helix</keyword>
<dbReference type="InterPro" id="IPR003661">
    <property type="entry name" value="HisK_dim/P_dom"/>
</dbReference>
<dbReference type="SMART" id="SM00448">
    <property type="entry name" value="REC"/>
    <property type="match status" value="1"/>
</dbReference>
<dbReference type="RefSeq" id="WP_251809861.1">
    <property type="nucleotide sequence ID" value="NZ_CP101527.1"/>
</dbReference>
<evidence type="ECO:0000256" key="8">
    <source>
        <dbReference type="ARBA" id="ARBA00022741"/>
    </source>
</evidence>
<evidence type="ECO:0000259" key="23">
    <source>
        <dbReference type="PROSITE" id="PS50894"/>
    </source>
</evidence>
<dbReference type="PRINTS" id="PR00344">
    <property type="entry name" value="BCTRLSENSOR"/>
</dbReference>